<reference evidence="2" key="1">
    <citation type="submission" date="2016-10" db="EMBL/GenBank/DDBJ databases">
        <authorList>
            <person name="Varghese N."/>
            <person name="Submissions S."/>
        </authorList>
    </citation>
    <scope>NUCLEOTIDE SEQUENCE [LARGE SCALE GENOMIC DNA]</scope>
    <source>
        <strain evidence="2">OK042</strain>
    </source>
</reference>
<keyword evidence="2" id="KW-1185">Reference proteome</keyword>
<organism evidence="1 2">
    <name type="scientific">Brevibacillus centrosporus</name>
    <dbReference type="NCBI Taxonomy" id="54910"/>
    <lineage>
        <taxon>Bacteria</taxon>
        <taxon>Bacillati</taxon>
        <taxon>Bacillota</taxon>
        <taxon>Bacilli</taxon>
        <taxon>Bacillales</taxon>
        <taxon>Paenibacillaceae</taxon>
        <taxon>Brevibacillus</taxon>
    </lineage>
</organism>
<dbReference type="EMBL" id="FORT01000008">
    <property type="protein sequence ID" value="SFK06776.1"/>
    <property type="molecule type" value="Genomic_DNA"/>
</dbReference>
<evidence type="ECO:0000313" key="1">
    <source>
        <dbReference type="EMBL" id="SFK06776.1"/>
    </source>
</evidence>
<gene>
    <name evidence="1" type="ORF">SAMN05518846_108120</name>
</gene>
<name>A0A1I3WJY6_9BACL</name>
<dbReference type="Proteomes" id="UP000198915">
    <property type="component" value="Unassembled WGS sequence"/>
</dbReference>
<dbReference type="AlphaFoldDB" id="A0A1I3WJY6"/>
<protein>
    <submittedName>
        <fullName evidence="1">Uncharacterized protein</fullName>
    </submittedName>
</protein>
<dbReference type="STRING" id="1884381.SAMN05518846_108120"/>
<accession>A0A1I3WJY6</accession>
<evidence type="ECO:0000313" key="2">
    <source>
        <dbReference type="Proteomes" id="UP000198915"/>
    </source>
</evidence>
<sequence length="57" mass="6672">MIRLGSHVIHAKESFHSRVFFTETFDLKTVLPVKAESLLIRFGRNHLTFVFLNQKVD</sequence>
<proteinExistence type="predicted"/>